<dbReference type="Proteomes" id="UP001519308">
    <property type="component" value="Unassembled WGS sequence"/>
</dbReference>
<evidence type="ECO:0000313" key="1">
    <source>
        <dbReference type="EMBL" id="MBP2020980.1"/>
    </source>
</evidence>
<comment type="caution">
    <text evidence="1">The sequence shown here is derived from an EMBL/GenBank/DDBJ whole genome shotgun (WGS) entry which is preliminary data.</text>
</comment>
<gene>
    <name evidence="1" type="ORF">J2Z44_000764</name>
</gene>
<name>A0ABS4JZM9_9CLOT</name>
<protein>
    <recommendedName>
        <fullName evidence="3">General stress protein 17M-like domain-containing protein</fullName>
    </recommendedName>
</protein>
<reference evidence="1 2" key="1">
    <citation type="submission" date="2021-03" db="EMBL/GenBank/DDBJ databases">
        <title>Genomic Encyclopedia of Type Strains, Phase IV (KMG-IV): sequencing the most valuable type-strain genomes for metagenomic binning, comparative biology and taxonomic classification.</title>
        <authorList>
            <person name="Goeker M."/>
        </authorList>
    </citation>
    <scope>NUCLEOTIDE SEQUENCE [LARGE SCALE GENOMIC DNA]</scope>
    <source>
        <strain evidence="1 2">DSM 28650</strain>
    </source>
</reference>
<dbReference type="RefSeq" id="WP_021284452.1">
    <property type="nucleotide sequence ID" value="NZ_JAGGLL010000004.1"/>
</dbReference>
<organism evidence="1 2">
    <name type="scientific">Clostridium punense</name>
    <dbReference type="NCBI Taxonomy" id="1054297"/>
    <lineage>
        <taxon>Bacteria</taxon>
        <taxon>Bacillati</taxon>
        <taxon>Bacillota</taxon>
        <taxon>Clostridia</taxon>
        <taxon>Eubacteriales</taxon>
        <taxon>Clostridiaceae</taxon>
        <taxon>Clostridium</taxon>
    </lineage>
</organism>
<evidence type="ECO:0000313" key="2">
    <source>
        <dbReference type="Proteomes" id="UP001519308"/>
    </source>
</evidence>
<evidence type="ECO:0008006" key="3">
    <source>
        <dbReference type="Google" id="ProtNLM"/>
    </source>
</evidence>
<sequence>MEIVSYFSGIKNANRAVEELKENGYANAYSDLNTHDILNYTRGGNEGGAVNSPNISSLVLTSSNTLYTTEQGPLAAASPMASGMGGFEEIADVNYKVVVSANEKDREKVNSIIKNLGGELENPNFKLPEGLENISFEEVIEGLTP</sequence>
<accession>A0ABS4JZM9</accession>
<dbReference type="EMBL" id="JAGGLL010000004">
    <property type="protein sequence ID" value="MBP2020980.1"/>
    <property type="molecule type" value="Genomic_DNA"/>
</dbReference>
<keyword evidence="2" id="KW-1185">Reference proteome</keyword>
<proteinExistence type="predicted"/>